<dbReference type="AlphaFoldDB" id="A0A8H6JZS4"/>
<comment type="caution">
    <text evidence="1">The sequence shown here is derived from an EMBL/GenBank/DDBJ whole genome shotgun (WGS) entry which is preliminary data.</text>
</comment>
<proteinExistence type="predicted"/>
<reference evidence="1" key="1">
    <citation type="journal article" date="2020" name="Phytopathology">
        <title>Genome Sequence Resources of Colletotrichum truncatum, C. plurivorum, C. musicola, and C. sojae: Four Species Pathogenic to Soybean (Glycine max).</title>
        <authorList>
            <person name="Rogerio F."/>
            <person name="Boufleur T.R."/>
            <person name="Ciampi-Guillardi M."/>
            <person name="Sukno S.A."/>
            <person name="Thon M.R."/>
            <person name="Massola Junior N.S."/>
            <person name="Baroncelli R."/>
        </authorList>
    </citation>
    <scope>NUCLEOTIDE SEQUENCE</scope>
    <source>
        <strain evidence="1">LFN0074</strain>
    </source>
</reference>
<name>A0A8H6JZS4_9PEZI</name>
<dbReference type="Proteomes" id="UP000639643">
    <property type="component" value="Unassembled WGS sequence"/>
</dbReference>
<evidence type="ECO:0000313" key="2">
    <source>
        <dbReference type="Proteomes" id="UP000639643"/>
    </source>
</evidence>
<evidence type="ECO:0000313" key="1">
    <source>
        <dbReference type="EMBL" id="KAF6822112.1"/>
    </source>
</evidence>
<organism evidence="1 2">
    <name type="scientific">Colletotrichum musicola</name>
    <dbReference type="NCBI Taxonomy" id="2175873"/>
    <lineage>
        <taxon>Eukaryota</taxon>
        <taxon>Fungi</taxon>
        <taxon>Dikarya</taxon>
        <taxon>Ascomycota</taxon>
        <taxon>Pezizomycotina</taxon>
        <taxon>Sordariomycetes</taxon>
        <taxon>Hypocreomycetidae</taxon>
        <taxon>Glomerellales</taxon>
        <taxon>Glomerellaceae</taxon>
        <taxon>Colletotrichum</taxon>
        <taxon>Colletotrichum orchidearum species complex</taxon>
    </lineage>
</organism>
<sequence length="39" mass="4515">MIYQGLEQDRYWTGKAVEELPVQKVKEVIAAKLSQHSKL</sequence>
<gene>
    <name evidence="1" type="ORF">CMUS01_11209</name>
</gene>
<keyword evidence="2" id="KW-1185">Reference proteome</keyword>
<accession>A0A8H6JZS4</accession>
<dbReference type="EMBL" id="WIGM01000556">
    <property type="protein sequence ID" value="KAF6822112.1"/>
    <property type="molecule type" value="Genomic_DNA"/>
</dbReference>
<protein>
    <submittedName>
        <fullName evidence="1">Quinate dehydrogenase</fullName>
    </submittedName>
</protein>